<feature type="transmembrane region" description="Helical" evidence="7">
    <location>
        <begin position="214"/>
        <end position="242"/>
    </location>
</feature>
<keyword evidence="4 7" id="KW-0812">Transmembrane</keyword>
<dbReference type="SUPFAM" id="SSF161098">
    <property type="entry name" value="MetI-like"/>
    <property type="match status" value="1"/>
</dbReference>
<dbReference type="Gene3D" id="1.10.3720.10">
    <property type="entry name" value="MetI-like"/>
    <property type="match status" value="1"/>
</dbReference>
<feature type="transmembrane region" description="Helical" evidence="7">
    <location>
        <begin position="108"/>
        <end position="128"/>
    </location>
</feature>
<keyword evidence="10" id="KW-1185">Reference proteome</keyword>
<evidence type="ECO:0000313" key="9">
    <source>
        <dbReference type="EMBL" id="RAQ22780.1"/>
    </source>
</evidence>
<dbReference type="AlphaFoldDB" id="A0A328UAY4"/>
<evidence type="ECO:0000256" key="3">
    <source>
        <dbReference type="ARBA" id="ARBA00022475"/>
    </source>
</evidence>
<feature type="domain" description="ABC transmembrane type-1" evidence="8">
    <location>
        <begin position="68"/>
        <end position="283"/>
    </location>
</feature>
<evidence type="ECO:0000256" key="1">
    <source>
        <dbReference type="ARBA" id="ARBA00004651"/>
    </source>
</evidence>
<proteinExistence type="inferred from homology"/>
<reference evidence="9 10" key="1">
    <citation type="submission" date="2018-06" db="EMBL/GenBank/DDBJ databases">
        <title>Noncontiguous genome sequence of Ruminococcaceae bacterium ASD2818.</title>
        <authorList>
            <person name="Chaplin A.V."/>
            <person name="Sokolova S.R."/>
            <person name="Kochetkova T.O."/>
            <person name="Goltsov A.Y."/>
            <person name="Trofimov D.Y."/>
            <person name="Efimov B.A."/>
        </authorList>
    </citation>
    <scope>NUCLEOTIDE SEQUENCE [LARGE SCALE GENOMIC DNA]</scope>
    <source>
        <strain evidence="9 10">ASD2818</strain>
    </source>
</reference>
<feature type="transmembrane region" description="Helical" evidence="7">
    <location>
        <begin position="262"/>
        <end position="282"/>
    </location>
</feature>
<keyword evidence="6 7" id="KW-0472">Membrane</keyword>
<evidence type="ECO:0000256" key="6">
    <source>
        <dbReference type="ARBA" id="ARBA00023136"/>
    </source>
</evidence>
<dbReference type="InterPro" id="IPR035906">
    <property type="entry name" value="MetI-like_sf"/>
</dbReference>
<dbReference type="InterPro" id="IPR051393">
    <property type="entry name" value="ABC_transporter_permease"/>
</dbReference>
<name>A0A328UAY4_9FIRM</name>
<sequence>MVKKKKFSIIPYLFIAPTFVLVFIFSYYAMGVAFSLSFMDARVGFEYSFAGIDNYLRLFQDGTFWASFGNQAVMTVTSVFNSIFWPLLAAELLFFVRRKRIANVVKTAFVIPMLVPGIVNILTWRYLYNNDFGFNTILKSIGLGSLAHNWLNDPNTALWCIIFIGFPFVSGLYFLIFHAGINNIGMELYEAAIIDGASSFQVITRVHLPNVVPYINVVFTLSLIGSLSNFGLVAATTGGGPGNATMIPSMLMYQVAFGDSEFGYASSMGVILFIIIMIVTLLTRKIFSKKGAD</sequence>
<feature type="transmembrane region" description="Helical" evidence="7">
    <location>
        <begin position="156"/>
        <end position="176"/>
    </location>
</feature>
<organism evidence="9 10">
    <name type="scientific">Hydrogeniiclostridium mannosilyticum</name>
    <dbReference type="NCBI Taxonomy" id="2764322"/>
    <lineage>
        <taxon>Bacteria</taxon>
        <taxon>Bacillati</taxon>
        <taxon>Bacillota</taxon>
        <taxon>Clostridia</taxon>
        <taxon>Eubacteriales</taxon>
        <taxon>Acutalibacteraceae</taxon>
        <taxon>Hydrogeniiclostridium</taxon>
    </lineage>
</organism>
<dbReference type="CDD" id="cd06261">
    <property type="entry name" value="TM_PBP2"/>
    <property type="match status" value="1"/>
</dbReference>
<accession>A0A328UAY4</accession>
<comment type="caution">
    <text evidence="9">The sequence shown here is derived from an EMBL/GenBank/DDBJ whole genome shotgun (WGS) entry which is preliminary data.</text>
</comment>
<evidence type="ECO:0000256" key="5">
    <source>
        <dbReference type="ARBA" id="ARBA00022989"/>
    </source>
</evidence>
<keyword evidence="5 7" id="KW-1133">Transmembrane helix</keyword>
<feature type="transmembrane region" description="Helical" evidence="7">
    <location>
        <begin position="72"/>
        <end position="96"/>
    </location>
</feature>
<comment type="similarity">
    <text evidence="7">Belongs to the binding-protein-dependent transport system permease family.</text>
</comment>
<keyword evidence="2 7" id="KW-0813">Transport</keyword>
<protein>
    <recommendedName>
        <fullName evidence="8">ABC transmembrane type-1 domain-containing protein</fullName>
    </recommendedName>
</protein>
<evidence type="ECO:0000256" key="4">
    <source>
        <dbReference type="ARBA" id="ARBA00022692"/>
    </source>
</evidence>
<dbReference type="Pfam" id="PF00528">
    <property type="entry name" value="BPD_transp_1"/>
    <property type="match status" value="1"/>
</dbReference>
<keyword evidence="3" id="KW-1003">Cell membrane</keyword>
<evidence type="ECO:0000256" key="2">
    <source>
        <dbReference type="ARBA" id="ARBA00022448"/>
    </source>
</evidence>
<dbReference type="PANTHER" id="PTHR30193:SF37">
    <property type="entry name" value="INNER MEMBRANE ABC TRANSPORTER PERMEASE PROTEIN YCJO"/>
    <property type="match status" value="1"/>
</dbReference>
<gene>
    <name evidence="9" type="ORF">DPQ25_11630</name>
</gene>
<dbReference type="RefSeq" id="WP_112333344.1">
    <property type="nucleotide sequence ID" value="NZ_JADPHD010000002.1"/>
</dbReference>
<dbReference type="GO" id="GO:0055085">
    <property type="term" value="P:transmembrane transport"/>
    <property type="evidence" value="ECO:0007669"/>
    <property type="project" value="InterPro"/>
</dbReference>
<feature type="transmembrane region" description="Helical" evidence="7">
    <location>
        <begin position="12"/>
        <end position="30"/>
    </location>
</feature>
<evidence type="ECO:0000259" key="8">
    <source>
        <dbReference type="PROSITE" id="PS50928"/>
    </source>
</evidence>
<dbReference type="EMBL" id="QLYR01000009">
    <property type="protein sequence ID" value="RAQ22780.1"/>
    <property type="molecule type" value="Genomic_DNA"/>
</dbReference>
<dbReference type="Proteomes" id="UP000249377">
    <property type="component" value="Unassembled WGS sequence"/>
</dbReference>
<dbReference type="GO" id="GO:0005886">
    <property type="term" value="C:plasma membrane"/>
    <property type="evidence" value="ECO:0007669"/>
    <property type="project" value="UniProtKB-SubCell"/>
</dbReference>
<dbReference type="InterPro" id="IPR000515">
    <property type="entry name" value="MetI-like"/>
</dbReference>
<dbReference type="PANTHER" id="PTHR30193">
    <property type="entry name" value="ABC TRANSPORTER PERMEASE PROTEIN"/>
    <property type="match status" value="1"/>
</dbReference>
<dbReference type="PROSITE" id="PS50928">
    <property type="entry name" value="ABC_TM1"/>
    <property type="match status" value="1"/>
</dbReference>
<evidence type="ECO:0000256" key="7">
    <source>
        <dbReference type="RuleBase" id="RU363032"/>
    </source>
</evidence>
<comment type="subcellular location">
    <subcellularLocation>
        <location evidence="1 7">Cell membrane</location>
        <topology evidence="1 7">Multi-pass membrane protein</topology>
    </subcellularLocation>
</comment>
<evidence type="ECO:0000313" key="10">
    <source>
        <dbReference type="Proteomes" id="UP000249377"/>
    </source>
</evidence>